<dbReference type="InterPro" id="IPR006059">
    <property type="entry name" value="SBP"/>
</dbReference>
<proteinExistence type="predicted"/>
<evidence type="ECO:0000313" key="2">
    <source>
        <dbReference type="EMBL" id="MBA2946577.1"/>
    </source>
</evidence>
<dbReference type="AlphaFoldDB" id="A0A7W0I8Q1"/>
<sequence>MSKARKQLRTKVVAAVSAVTALGMVVGCSGGSDTGTGGGRKDGKVTITMGLFGVMGFKETGLLEKYMKLHPDVVIKADVAGDEQTYYTALQTHLAAGSGLKDIQGIEIGRAKELVDTQKDKFVDLSDVSGADHFLPWKLSQVTASDKKVIGLGTDIGPMAVCYRKDFFEQAGLPTDRDEVAKLWEGDWSKYVEAGKRFTKNTKSKVAFMDSSSGLFNAMIYGSSQQFYDKSGELIYAKNPVVKDAWSLASDAATSGLTAKLRQFQPGWDPGLANSTFASTVCPAWMLAHISEKAGPKNKGKWDVAKAPQGANWGGSFLGVMEQSPVKKEAKELVAWLTAPEQQAYLFEKIGNFPSSEAALKMPEVADGKSDYFGGAPIGEIFGAAAKEIPDEQVLGRKDGTIKDIFSQGLTLIEAQNKSPEEAWKTTDERIEKAAG</sequence>
<comment type="caution">
    <text evidence="2">The sequence shown here is derived from an EMBL/GenBank/DDBJ whole genome shotgun (WGS) entry which is preliminary data.</text>
</comment>
<evidence type="ECO:0000313" key="3">
    <source>
        <dbReference type="Proteomes" id="UP000545761"/>
    </source>
</evidence>
<keyword evidence="1" id="KW-0732">Signal</keyword>
<dbReference type="EMBL" id="JACEHE010000006">
    <property type="protein sequence ID" value="MBA2946577.1"/>
    <property type="molecule type" value="Genomic_DNA"/>
</dbReference>
<dbReference type="RefSeq" id="WP_181657509.1">
    <property type="nucleotide sequence ID" value="NZ_JACEHE010000006.1"/>
</dbReference>
<dbReference type="Pfam" id="PF13416">
    <property type="entry name" value="SBP_bac_8"/>
    <property type="match status" value="1"/>
</dbReference>
<feature type="signal peptide" evidence="1">
    <location>
        <begin position="1"/>
        <end position="21"/>
    </location>
</feature>
<feature type="chain" id="PRO_5039621628" evidence="1">
    <location>
        <begin position="22"/>
        <end position="436"/>
    </location>
</feature>
<dbReference type="SUPFAM" id="SSF53850">
    <property type="entry name" value="Periplasmic binding protein-like II"/>
    <property type="match status" value="1"/>
</dbReference>
<evidence type="ECO:0000256" key="1">
    <source>
        <dbReference type="SAM" id="SignalP"/>
    </source>
</evidence>
<dbReference type="InterPro" id="IPR050490">
    <property type="entry name" value="Bact_solute-bd_prot1"/>
</dbReference>
<reference evidence="2 3" key="1">
    <citation type="submission" date="2020-07" db="EMBL/GenBank/DDBJ databases">
        <title>Streptomyces isolated from Indian soil.</title>
        <authorList>
            <person name="Mandal S."/>
            <person name="Maiti P.K."/>
        </authorList>
    </citation>
    <scope>NUCLEOTIDE SEQUENCE [LARGE SCALE GENOMIC DNA]</scope>
    <source>
        <strain evidence="2 3">PSKA28</strain>
    </source>
</reference>
<accession>A0A7W0I8Q1</accession>
<dbReference type="PROSITE" id="PS51257">
    <property type="entry name" value="PROKAR_LIPOPROTEIN"/>
    <property type="match status" value="1"/>
</dbReference>
<protein>
    <submittedName>
        <fullName evidence="2">Extracellular solute-binding protein</fullName>
    </submittedName>
</protein>
<organism evidence="2 3">
    <name type="scientific">Streptomyces himalayensis subsp. himalayensis</name>
    <dbReference type="NCBI Taxonomy" id="2756131"/>
    <lineage>
        <taxon>Bacteria</taxon>
        <taxon>Bacillati</taxon>
        <taxon>Actinomycetota</taxon>
        <taxon>Actinomycetes</taxon>
        <taxon>Kitasatosporales</taxon>
        <taxon>Streptomycetaceae</taxon>
        <taxon>Streptomyces</taxon>
        <taxon>Streptomyces himalayensis</taxon>
    </lineage>
</organism>
<dbReference type="Gene3D" id="3.40.190.10">
    <property type="entry name" value="Periplasmic binding protein-like II"/>
    <property type="match status" value="1"/>
</dbReference>
<name>A0A7W0I8Q1_9ACTN</name>
<dbReference type="PANTHER" id="PTHR43649">
    <property type="entry name" value="ARABINOSE-BINDING PROTEIN-RELATED"/>
    <property type="match status" value="1"/>
</dbReference>
<gene>
    <name evidence="2" type="ORF">H1D24_12340</name>
</gene>
<dbReference type="Proteomes" id="UP000545761">
    <property type="component" value="Unassembled WGS sequence"/>
</dbReference>
<dbReference type="PANTHER" id="PTHR43649:SF32">
    <property type="entry name" value="SUGAR BINDING SECRETED PROTEIN"/>
    <property type="match status" value="1"/>
</dbReference>